<dbReference type="PANTHER" id="PTHR12835:SF5">
    <property type="entry name" value="BIOTIN--PROTEIN LIGASE"/>
    <property type="match status" value="1"/>
</dbReference>
<keyword evidence="4" id="KW-1185">Reference proteome</keyword>
<dbReference type="RefSeq" id="WP_228855585.1">
    <property type="nucleotide sequence ID" value="NZ_AP024086.1"/>
</dbReference>
<keyword evidence="1 3" id="KW-0436">Ligase</keyword>
<dbReference type="InterPro" id="IPR004408">
    <property type="entry name" value="Biotin_CoA_COase_ligase"/>
</dbReference>
<name>A0A8D5FQ32_9BACT</name>
<feature type="domain" description="BPL/LPL catalytic" evidence="2">
    <location>
        <begin position="1"/>
        <end position="183"/>
    </location>
</feature>
<dbReference type="GO" id="GO:0005737">
    <property type="term" value="C:cytoplasm"/>
    <property type="evidence" value="ECO:0007669"/>
    <property type="project" value="TreeGrafter"/>
</dbReference>
<accession>A0A8D5FQ32</accession>
<dbReference type="KEGG" id="dbk:DGMP_00440"/>
<evidence type="ECO:0000313" key="4">
    <source>
        <dbReference type="Proteomes" id="UP000826725"/>
    </source>
</evidence>
<evidence type="ECO:0000259" key="2">
    <source>
        <dbReference type="PROSITE" id="PS51733"/>
    </source>
</evidence>
<dbReference type="PROSITE" id="PS51733">
    <property type="entry name" value="BPL_LPL_CATALYTIC"/>
    <property type="match status" value="1"/>
</dbReference>
<protein>
    <submittedName>
        <fullName evidence="3">Biotin--[acetyl-CoA-carboxylase] ligase</fullName>
    </submittedName>
</protein>
<dbReference type="CDD" id="cd16442">
    <property type="entry name" value="BPL"/>
    <property type="match status" value="1"/>
</dbReference>
<evidence type="ECO:0000313" key="3">
    <source>
        <dbReference type="EMBL" id="BCL59351.1"/>
    </source>
</evidence>
<sequence>MKTHFYALTDSTNRIAKIKAEGGAGHGTAVVAEKQTHGRGRLGKEWTSIPGKGLYCSIITCPDVLPGQYAQLTLVAGVAVAEVLEKVLGRRCQLKWPNDIFFGGKKCGGILTESMEVKNGTLKGDRAAIVGIGVNVNSELKDFPENLRDTATSLFLENGKKHSIKDLFELVRKQLLQKIEAFEHGGFHKILENWRSRDFLLGKSIECVGYDGAVIRGIALGPDEDGRMHLRGRDGRDFEVLSGDLRLAGTVSKEA</sequence>
<organism evidence="3 4">
    <name type="scientific">Desulfomarina profundi</name>
    <dbReference type="NCBI Taxonomy" id="2772557"/>
    <lineage>
        <taxon>Bacteria</taxon>
        <taxon>Pseudomonadati</taxon>
        <taxon>Thermodesulfobacteriota</taxon>
        <taxon>Desulfobulbia</taxon>
        <taxon>Desulfobulbales</taxon>
        <taxon>Desulfobulbaceae</taxon>
        <taxon>Desulfomarina</taxon>
    </lineage>
</organism>
<dbReference type="NCBIfam" id="TIGR00121">
    <property type="entry name" value="birA_ligase"/>
    <property type="match status" value="1"/>
</dbReference>
<dbReference type="InterPro" id="IPR004143">
    <property type="entry name" value="BPL_LPL_catalytic"/>
</dbReference>
<proteinExistence type="predicted"/>
<dbReference type="AlphaFoldDB" id="A0A8D5FQ32"/>
<reference evidence="3" key="1">
    <citation type="submission" date="2020-09" db="EMBL/GenBank/DDBJ databases">
        <title>Desulfogranum mesoprofundum gen. nov., sp. nov., a novel mesophilic, sulfate-reducing chemolithoautotroph isolated from a deep-sea hydrothermal vent chimney in the Suiyo Seamount.</title>
        <authorList>
            <person name="Hashimoto Y."/>
            <person name="Nakagawa S."/>
        </authorList>
    </citation>
    <scope>NUCLEOTIDE SEQUENCE</scope>
    <source>
        <strain evidence="3">KT2</strain>
    </source>
</reference>
<dbReference type="PANTHER" id="PTHR12835">
    <property type="entry name" value="BIOTIN PROTEIN LIGASE"/>
    <property type="match status" value="1"/>
</dbReference>
<evidence type="ECO:0000256" key="1">
    <source>
        <dbReference type="ARBA" id="ARBA00022598"/>
    </source>
</evidence>
<dbReference type="Proteomes" id="UP000826725">
    <property type="component" value="Chromosome"/>
</dbReference>
<dbReference type="GO" id="GO:0004077">
    <property type="term" value="F:biotin--[biotin carboxyl-carrier protein] ligase activity"/>
    <property type="evidence" value="ECO:0007669"/>
    <property type="project" value="InterPro"/>
</dbReference>
<dbReference type="EMBL" id="AP024086">
    <property type="protein sequence ID" value="BCL59351.1"/>
    <property type="molecule type" value="Genomic_DNA"/>
</dbReference>
<gene>
    <name evidence="3" type="ORF">DGMP_00440</name>
</gene>
<dbReference type="Pfam" id="PF03099">
    <property type="entry name" value="BPL_LplA_LipB"/>
    <property type="match status" value="1"/>
</dbReference>